<dbReference type="Gene3D" id="3.40.50.1820">
    <property type="entry name" value="alpha/beta hydrolase"/>
    <property type="match status" value="1"/>
</dbReference>
<dbReference type="GO" id="GO:0005737">
    <property type="term" value="C:cytoplasm"/>
    <property type="evidence" value="ECO:0007669"/>
    <property type="project" value="UniProtKB-SubCell"/>
</dbReference>
<dbReference type="GO" id="GO:0006508">
    <property type="term" value="P:proteolysis"/>
    <property type="evidence" value="ECO:0007669"/>
    <property type="project" value="InterPro"/>
</dbReference>
<dbReference type="EMBL" id="CAJVPK010000007">
    <property type="protein sequence ID" value="CAG8432935.1"/>
    <property type="molecule type" value="Genomic_DNA"/>
</dbReference>
<evidence type="ECO:0000259" key="10">
    <source>
        <dbReference type="Pfam" id="PF19283"/>
    </source>
</evidence>
<keyword evidence="12" id="KW-1185">Reference proteome</keyword>
<dbReference type="InterPro" id="IPR029058">
    <property type="entry name" value="AB_hydrolase_fold"/>
</dbReference>
<dbReference type="GO" id="GO:0004252">
    <property type="term" value="F:serine-type endopeptidase activity"/>
    <property type="evidence" value="ECO:0007669"/>
    <property type="project" value="TreeGrafter"/>
</dbReference>
<dbReference type="PANTHER" id="PTHR42776">
    <property type="entry name" value="SERINE PEPTIDASE S9 FAMILY MEMBER"/>
    <property type="match status" value="1"/>
</dbReference>
<dbReference type="GO" id="GO:0008242">
    <property type="term" value="F:omega peptidase activity"/>
    <property type="evidence" value="ECO:0007669"/>
    <property type="project" value="UniProtKB-EC"/>
</dbReference>
<dbReference type="Pfam" id="PF19283">
    <property type="entry name" value="APEH_N"/>
    <property type="match status" value="3"/>
</dbReference>
<feature type="domain" description="Acylamino-acid-releasing enzyme N-terminal" evidence="10">
    <location>
        <begin position="18"/>
        <end position="150"/>
    </location>
</feature>
<dbReference type="InterPro" id="IPR045550">
    <property type="entry name" value="AARE_N"/>
</dbReference>
<dbReference type="InterPro" id="IPR001375">
    <property type="entry name" value="Peptidase_S9_cat"/>
</dbReference>
<evidence type="ECO:0000256" key="1">
    <source>
        <dbReference type="ARBA" id="ARBA00000721"/>
    </source>
</evidence>
<accession>A0A9N8YLZ3</accession>
<name>A0A9N8YLZ3_9GLOM</name>
<dbReference type="OrthoDB" id="43744at2759"/>
<evidence type="ECO:0000256" key="2">
    <source>
        <dbReference type="ARBA" id="ARBA00004496"/>
    </source>
</evidence>
<dbReference type="SUPFAM" id="SSF53474">
    <property type="entry name" value="alpha/beta-Hydrolases"/>
    <property type="match status" value="1"/>
</dbReference>
<evidence type="ECO:0000256" key="3">
    <source>
        <dbReference type="ARBA" id="ARBA00010040"/>
    </source>
</evidence>
<gene>
    <name evidence="11" type="ORF">DEBURN_LOCUS259</name>
</gene>
<evidence type="ECO:0000256" key="7">
    <source>
        <dbReference type="ARBA" id="ARBA00022801"/>
    </source>
</evidence>
<evidence type="ECO:0000256" key="5">
    <source>
        <dbReference type="ARBA" id="ARBA00012917"/>
    </source>
</evidence>
<feature type="domain" description="Peptidase S9 prolyl oligopeptidase catalytic" evidence="9">
    <location>
        <begin position="401"/>
        <end position="583"/>
    </location>
</feature>
<dbReference type="Pfam" id="PF00326">
    <property type="entry name" value="Peptidase_S9"/>
    <property type="match status" value="1"/>
</dbReference>
<dbReference type="Proteomes" id="UP000789706">
    <property type="component" value="Unassembled WGS sequence"/>
</dbReference>
<proteinExistence type="inferred from homology"/>
<keyword evidence="6" id="KW-0963">Cytoplasm</keyword>
<feature type="domain" description="Acylamino-acid-releasing enzyme N-terminal" evidence="10">
    <location>
        <begin position="156"/>
        <end position="232"/>
    </location>
</feature>
<evidence type="ECO:0000259" key="9">
    <source>
        <dbReference type="Pfam" id="PF00326"/>
    </source>
</evidence>
<comment type="catalytic activity">
    <reaction evidence="1">
        <text>Cleavage of an N-acetyl or N-formyl amino acid from the N-terminus of a polypeptide.</text>
        <dbReference type="EC" id="3.4.19.1"/>
    </reaction>
</comment>
<feature type="domain" description="Acylamino-acid-releasing enzyme N-terminal" evidence="10">
    <location>
        <begin position="240"/>
        <end position="364"/>
    </location>
</feature>
<organism evidence="11 12">
    <name type="scientific">Diversispora eburnea</name>
    <dbReference type="NCBI Taxonomy" id="1213867"/>
    <lineage>
        <taxon>Eukaryota</taxon>
        <taxon>Fungi</taxon>
        <taxon>Fungi incertae sedis</taxon>
        <taxon>Mucoromycota</taxon>
        <taxon>Glomeromycotina</taxon>
        <taxon>Glomeromycetes</taxon>
        <taxon>Diversisporales</taxon>
        <taxon>Diversisporaceae</taxon>
        <taxon>Diversispora</taxon>
    </lineage>
</organism>
<evidence type="ECO:0000256" key="4">
    <source>
        <dbReference type="ARBA" id="ARBA00011881"/>
    </source>
</evidence>
<protein>
    <recommendedName>
        <fullName evidence="5">acylaminoacyl-peptidase</fullName>
        <ecNumber evidence="5">3.4.19.1</ecNumber>
    </recommendedName>
    <alternativeName>
        <fullName evidence="8">Dipeptidyl-peptidase V</fullName>
    </alternativeName>
</protein>
<sequence>MSSPFENSSNKDKNKDPESIAVNTFKSLAKIPSYSSAQILPTSSTSLLLIETGLSQRDFTRNIKRKVTKQLVVSIQKKDDVENKDDKPTIISTSSLPIDLGDVVLKKHSPSGKRLISLRAVSDNKRFIWEKGNLVHILDVTDTHGDFYSDVGQKFDYNPSWGERLANKCIPVIIHVEVAGKIIVLPEFDNIDPGQIILGPEDKTLIFTGYNKEPRQFGLAACINRLAGIYQCDLDGCNLVIPIVRSPSESFNQNFPGLYNDRISSNSFVVIDGNEFLLMHSYWRSRRTILALNLTTGRDGCGGDEIIQNLTLTGSWTLLNVWKNYVIAIQGFPNKFYQLNLGVITGLNNEKGLKINWTVIDQPNVVEDVSNILSKSTWSIIQPFEDKPNLEIILHQPNNIGFGQDYVESLIGKIGHLEIEEVQTTVKYFVEKNYADPNAIALIGGSHGGFISGHLVGKFPDFYKACILNNPVLNIGAMSSVTDIPDWCFSELGLPYDLTRPSIVKPSDYTKMYENSPIANIDKVKTPILLQLGQNDKRVPHIDGLQWWYYLKGQQQSKGKDDQFEIRCKMYSETGHSLDSIEAEVGINSDCLKEIFAYLAESAKPDNRNSSLLYFNKSTRKRIAGPACKKTKEEWKQEEN</sequence>
<comment type="caution">
    <text evidence="11">The sequence shown here is derived from an EMBL/GenBank/DDBJ whole genome shotgun (WGS) entry which is preliminary data.</text>
</comment>
<dbReference type="PANTHER" id="PTHR42776:SF4">
    <property type="entry name" value="ACYLAMINO-ACID-RELEASING ENZYME"/>
    <property type="match status" value="1"/>
</dbReference>
<dbReference type="AlphaFoldDB" id="A0A9N8YLZ3"/>
<comment type="subcellular location">
    <subcellularLocation>
        <location evidence="2">Cytoplasm</location>
    </subcellularLocation>
</comment>
<comment type="similarity">
    <text evidence="3">Belongs to the peptidase S9C family.</text>
</comment>
<evidence type="ECO:0000256" key="8">
    <source>
        <dbReference type="ARBA" id="ARBA00032829"/>
    </source>
</evidence>
<evidence type="ECO:0000313" key="11">
    <source>
        <dbReference type="EMBL" id="CAG8432935.1"/>
    </source>
</evidence>
<comment type="subunit">
    <text evidence="4">Homotetramer.</text>
</comment>
<evidence type="ECO:0000256" key="6">
    <source>
        <dbReference type="ARBA" id="ARBA00022490"/>
    </source>
</evidence>
<dbReference type="EC" id="3.4.19.1" evidence="5"/>
<reference evidence="11" key="1">
    <citation type="submission" date="2021-06" db="EMBL/GenBank/DDBJ databases">
        <authorList>
            <person name="Kallberg Y."/>
            <person name="Tangrot J."/>
            <person name="Rosling A."/>
        </authorList>
    </citation>
    <scope>NUCLEOTIDE SEQUENCE</scope>
    <source>
        <strain evidence="11">AZ414A</strain>
    </source>
</reference>
<keyword evidence="7" id="KW-0378">Hydrolase</keyword>
<evidence type="ECO:0000313" key="12">
    <source>
        <dbReference type="Proteomes" id="UP000789706"/>
    </source>
</evidence>